<evidence type="ECO:0000313" key="2">
    <source>
        <dbReference type="Proteomes" id="UP000663722"/>
    </source>
</evidence>
<accession>A0A975BUP2</accession>
<proteinExistence type="predicted"/>
<protein>
    <submittedName>
        <fullName evidence="1">Uncharacterized protein</fullName>
    </submittedName>
</protein>
<reference evidence="1" key="1">
    <citation type="journal article" date="2021" name="Microb. Physiol.">
        <title>Proteogenomic Insights into the Physiology of Marine, Sulfate-Reducing, Filamentous Desulfonema limicola and Desulfonema magnum.</title>
        <authorList>
            <person name="Schnaars V."/>
            <person name="Wohlbrand L."/>
            <person name="Scheve S."/>
            <person name="Hinrichs C."/>
            <person name="Reinhardt R."/>
            <person name="Rabus R."/>
        </authorList>
    </citation>
    <scope>NUCLEOTIDE SEQUENCE</scope>
    <source>
        <strain evidence="1">4be13</strain>
    </source>
</reference>
<dbReference type="EMBL" id="CP061800">
    <property type="protein sequence ID" value="QTA91569.1"/>
    <property type="molecule type" value="Genomic_DNA"/>
</dbReference>
<dbReference type="Proteomes" id="UP000663722">
    <property type="component" value="Chromosome"/>
</dbReference>
<dbReference type="KEGG" id="dmm:dnm_076390"/>
<dbReference type="AlphaFoldDB" id="A0A975BUP2"/>
<organism evidence="1 2">
    <name type="scientific">Desulfonema magnum</name>
    <dbReference type="NCBI Taxonomy" id="45655"/>
    <lineage>
        <taxon>Bacteria</taxon>
        <taxon>Pseudomonadati</taxon>
        <taxon>Thermodesulfobacteriota</taxon>
        <taxon>Desulfobacteria</taxon>
        <taxon>Desulfobacterales</taxon>
        <taxon>Desulfococcaceae</taxon>
        <taxon>Desulfonema</taxon>
    </lineage>
</organism>
<sequence length="74" mass="8839">MFRAIFFAFYPHHYFKYFSEMTEKVNGAGRVFQIKKQGLLLSSKRYDIQEFGIKFNSLPMFKCFRGMIKSVLSH</sequence>
<name>A0A975BUP2_9BACT</name>
<evidence type="ECO:0000313" key="1">
    <source>
        <dbReference type="EMBL" id="QTA91569.1"/>
    </source>
</evidence>
<keyword evidence="2" id="KW-1185">Reference proteome</keyword>
<gene>
    <name evidence="1" type="ORF">dnm_076390</name>
</gene>